<name>A0A8S5S8Y4_9VIRU</name>
<accession>A0A8S5S8Y4</accession>
<proteinExistence type="predicted"/>
<sequence length="216" mass="26165">MKILYPNGYIVVNEDTHEYRFFDYLKNYSNFSTVNISKQEIDNLISKYQNWFKFSLVSDRIFGEPKLKKPKELNNIKQSGNISFCRNKCKCPYFIKGNDIYIKHRDYFSKSFEIPKEDMNAPLNVILNKYFNKNKANKFVYPDCWGDVVLRNEAWIKLENIMLFVNDYLPSQLAYMVCQQQKEYHKFEDDLDMEWENFYEELFRKLRKTLDNQSTL</sequence>
<reference evidence="1" key="1">
    <citation type="journal article" date="2021" name="Proc. Natl. Acad. Sci. U.S.A.">
        <title>A Catalog of Tens of Thousands of Viruses from Human Metagenomes Reveals Hidden Associations with Chronic Diseases.</title>
        <authorList>
            <person name="Tisza M.J."/>
            <person name="Buck C.B."/>
        </authorList>
    </citation>
    <scope>NUCLEOTIDE SEQUENCE</scope>
    <source>
        <strain evidence="1">CtGns7</strain>
    </source>
</reference>
<organism evidence="1">
    <name type="scientific">Phage sp. ctGns7</name>
    <dbReference type="NCBI Taxonomy" id="2828003"/>
    <lineage>
        <taxon>Viruses</taxon>
    </lineage>
</organism>
<protein>
    <submittedName>
        <fullName evidence="1">Uncharacterized protein</fullName>
    </submittedName>
</protein>
<evidence type="ECO:0000313" key="1">
    <source>
        <dbReference type="EMBL" id="DAF47508.1"/>
    </source>
</evidence>
<dbReference type="EMBL" id="BK032555">
    <property type="protein sequence ID" value="DAF47508.1"/>
    <property type="molecule type" value="Genomic_DNA"/>
</dbReference>